<dbReference type="AlphaFoldDB" id="A0A218P740"/>
<dbReference type="EMBL" id="CP015102">
    <property type="protein sequence ID" value="ASJ06605.1"/>
    <property type="molecule type" value="Genomic_DNA"/>
</dbReference>
<feature type="domain" description="Transcription regulator AsnC/Lrp ligand binding" evidence="1">
    <location>
        <begin position="6"/>
        <end position="74"/>
    </location>
</feature>
<sequence length="79" mass="9313">MMEVFVLVVVKPGHEEEVYNALSGHERIKEIYRVYGEYDLILRVEVENVEALDRFHDEVLRKLKNIEMTETLIASSYRG</sequence>
<accession>A0A218P740</accession>
<evidence type="ECO:0000313" key="3">
    <source>
        <dbReference type="Proteomes" id="UP000197418"/>
    </source>
</evidence>
<reference evidence="2 3" key="1">
    <citation type="submission" date="2016-04" db="EMBL/GenBank/DDBJ databases">
        <title>Complete genome sequence of Thermococcus pacificus type strain P4.</title>
        <authorList>
            <person name="Oger P.M."/>
        </authorList>
    </citation>
    <scope>NUCLEOTIDE SEQUENCE [LARGE SCALE GENOMIC DNA]</scope>
    <source>
        <strain evidence="2 3">P-4</strain>
    </source>
</reference>
<keyword evidence="3" id="KW-1185">Reference proteome</keyword>
<dbReference type="Pfam" id="PF01037">
    <property type="entry name" value="AsnC_trans_reg"/>
    <property type="match status" value="1"/>
</dbReference>
<dbReference type="InterPro" id="IPR011008">
    <property type="entry name" value="Dimeric_a/b-barrel"/>
</dbReference>
<evidence type="ECO:0000313" key="2">
    <source>
        <dbReference type="EMBL" id="ASJ06605.1"/>
    </source>
</evidence>
<dbReference type="Proteomes" id="UP000197418">
    <property type="component" value="Chromosome"/>
</dbReference>
<dbReference type="GeneID" id="33315470"/>
<organism evidence="2 3">
    <name type="scientific">Thermococcus pacificus</name>
    <dbReference type="NCBI Taxonomy" id="71998"/>
    <lineage>
        <taxon>Archaea</taxon>
        <taxon>Methanobacteriati</taxon>
        <taxon>Methanobacteriota</taxon>
        <taxon>Thermococci</taxon>
        <taxon>Thermococcales</taxon>
        <taxon>Thermococcaceae</taxon>
        <taxon>Thermococcus</taxon>
    </lineage>
</organism>
<dbReference type="RefSeq" id="WP_088853862.1">
    <property type="nucleotide sequence ID" value="NZ_CP015102.1"/>
</dbReference>
<protein>
    <submittedName>
        <fullName evidence="2">AsnC family transcriptional regulator</fullName>
    </submittedName>
</protein>
<evidence type="ECO:0000259" key="1">
    <source>
        <dbReference type="Pfam" id="PF01037"/>
    </source>
</evidence>
<gene>
    <name evidence="2" type="ORF">A3L08_04330</name>
</gene>
<dbReference type="KEGG" id="tpaf:A3L08_04330"/>
<dbReference type="Gene3D" id="3.30.70.920">
    <property type="match status" value="1"/>
</dbReference>
<dbReference type="InterPro" id="IPR019887">
    <property type="entry name" value="Tscrpt_reg_AsnC/Lrp_C"/>
</dbReference>
<dbReference type="OrthoDB" id="8136at2157"/>
<dbReference type="SUPFAM" id="SSF54909">
    <property type="entry name" value="Dimeric alpha+beta barrel"/>
    <property type="match status" value="1"/>
</dbReference>
<proteinExistence type="predicted"/>
<name>A0A218P740_9EURY</name>